<keyword evidence="6" id="KW-0653">Protein transport</keyword>
<dbReference type="EMBL" id="CP045871">
    <property type="protein sequence ID" value="QGG79826.1"/>
    <property type="molecule type" value="Genomic_DNA"/>
</dbReference>
<feature type="transmembrane region" description="Helical" evidence="7">
    <location>
        <begin position="92"/>
        <end position="115"/>
    </location>
</feature>
<dbReference type="Proteomes" id="UP000388235">
    <property type="component" value="Chromosome"/>
</dbReference>
<feature type="transmembrane region" description="Helical" evidence="7">
    <location>
        <begin position="6"/>
        <end position="23"/>
    </location>
</feature>
<name>A0A5Q2QCT2_9GAMM</name>
<evidence type="ECO:0000256" key="7">
    <source>
        <dbReference type="SAM" id="Phobius"/>
    </source>
</evidence>
<evidence type="ECO:0000256" key="1">
    <source>
        <dbReference type="ARBA" id="ARBA00004651"/>
    </source>
</evidence>
<comment type="subcellular location">
    <subcellularLocation>
        <location evidence="1">Cell membrane</location>
        <topology evidence="1">Multi-pass membrane protein</topology>
    </subcellularLocation>
    <subcellularLocation>
        <location evidence="6">Membrane</location>
        <topology evidence="6">Multi-pass membrane protein</topology>
    </subcellularLocation>
</comment>
<feature type="domain" description="MotA/TolQ/ExbB proton channel" evidence="8">
    <location>
        <begin position="58"/>
        <end position="171"/>
    </location>
</feature>
<evidence type="ECO:0000256" key="2">
    <source>
        <dbReference type="ARBA" id="ARBA00022475"/>
    </source>
</evidence>
<keyword evidence="6" id="KW-0813">Transport</keyword>
<dbReference type="PANTHER" id="PTHR30625">
    <property type="entry name" value="PROTEIN TOLQ"/>
    <property type="match status" value="1"/>
</dbReference>
<dbReference type="RefSeq" id="WP_153713330.1">
    <property type="nucleotide sequence ID" value="NZ_CP045871.1"/>
</dbReference>
<dbReference type="AlphaFoldDB" id="A0A5Q2QCT2"/>
<keyword evidence="2" id="KW-1003">Cell membrane</keyword>
<dbReference type="GO" id="GO:0005886">
    <property type="term" value="C:plasma membrane"/>
    <property type="evidence" value="ECO:0007669"/>
    <property type="project" value="UniProtKB-SubCell"/>
</dbReference>
<evidence type="ECO:0000256" key="6">
    <source>
        <dbReference type="RuleBase" id="RU004057"/>
    </source>
</evidence>
<evidence type="ECO:0000256" key="4">
    <source>
        <dbReference type="ARBA" id="ARBA00022989"/>
    </source>
</evidence>
<feature type="transmembrane region" description="Helical" evidence="7">
    <location>
        <begin position="135"/>
        <end position="155"/>
    </location>
</feature>
<dbReference type="GO" id="GO:0017038">
    <property type="term" value="P:protein import"/>
    <property type="evidence" value="ECO:0007669"/>
    <property type="project" value="TreeGrafter"/>
</dbReference>
<evidence type="ECO:0000256" key="5">
    <source>
        <dbReference type="ARBA" id="ARBA00023136"/>
    </source>
</evidence>
<dbReference type="PANTHER" id="PTHR30625:SF11">
    <property type="entry name" value="MOTA_TOLQ_EXBB PROTON CHANNEL DOMAIN-CONTAINING PROTEIN"/>
    <property type="match status" value="1"/>
</dbReference>
<keyword evidence="4 7" id="KW-1133">Transmembrane helix</keyword>
<organism evidence="9 10">
    <name type="scientific">Litorivicinus lipolyticus</name>
    <dbReference type="NCBI Taxonomy" id="418701"/>
    <lineage>
        <taxon>Bacteria</taxon>
        <taxon>Pseudomonadati</taxon>
        <taxon>Pseudomonadota</taxon>
        <taxon>Gammaproteobacteria</taxon>
        <taxon>Oceanospirillales</taxon>
        <taxon>Litorivicinaceae</taxon>
        <taxon>Litorivicinus</taxon>
    </lineage>
</organism>
<dbReference type="InterPro" id="IPR002898">
    <property type="entry name" value="MotA_ExbB_proton_chnl"/>
</dbReference>
<reference evidence="9 10" key="1">
    <citation type="submission" date="2019-11" db="EMBL/GenBank/DDBJ databases">
        <authorList>
            <person name="Khan S.A."/>
            <person name="Jeon C.O."/>
            <person name="Chun B.H."/>
        </authorList>
    </citation>
    <scope>NUCLEOTIDE SEQUENCE [LARGE SCALE GENOMIC DNA]</scope>
    <source>
        <strain evidence="9 10">IMCC 1097</strain>
    </source>
</reference>
<accession>A0A5Q2QCT2</accession>
<keyword evidence="3 7" id="KW-0812">Transmembrane</keyword>
<dbReference type="OrthoDB" id="4045at2"/>
<protein>
    <submittedName>
        <fullName evidence="9">MotA/TolQ/ExbB proton channel family protein</fullName>
    </submittedName>
</protein>
<evidence type="ECO:0000313" key="9">
    <source>
        <dbReference type="EMBL" id="QGG79826.1"/>
    </source>
</evidence>
<evidence type="ECO:0000313" key="10">
    <source>
        <dbReference type="Proteomes" id="UP000388235"/>
    </source>
</evidence>
<evidence type="ECO:0000256" key="3">
    <source>
        <dbReference type="ARBA" id="ARBA00022692"/>
    </source>
</evidence>
<dbReference type="Pfam" id="PF01618">
    <property type="entry name" value="MotA_ExbB"/>
    <property type="match status" value="1"/>
</dbReference>
<sequence length="194" mass="20561">MWPIFIASLVAMGIVLERLWVLRRGALMPVDIRNSCEAVAQSSAAETDIISQRGMLGEVLAIALRQGSERSVREEALRQQGQRVAHYLERNLELLGVIGMVAPLIGLLGTVIGMIDVFGALMLHGAGDASVLAGGIGQALITTASGLVVAIPAIIAHRLLLRRVKAILIDLEGCCDRFLAASPAQPLRANARAA</sequence>
<keyword evidence="10" id="KW-1185">Reference proteome</keyword>
<dbReference type="KEGG" id="llp:GH975_04250"/>
<comment type="similarity">
    <text evidence="6">Belongs to the exbB/tolQ family.</text>
</comment>
<evidence type="ECO:0000259" key="8">
    <source>
        <dbReference type="Pfam" id="PF01618"/>
    </source>
</evidence>
<gene>
    <name evidence="9" type="ORF">GH975_04250</name>
</gene>
<keyword evidence="5 7" id="KW-0472">Membrane</keyword>
<dbReference type="InterPro" id="IPR050790">
    <property type="entry name" value="ExbB/TolQ_transport"/>
</dbReference>
<proteinExistence type="inferred from homology"/>